<dbReference type="AlphaFoldDB" id="A0A9X1RRP5"/>
<reference evidence="6" key="1">
    <citation type="submission" date="2022-01" db="EMBL/GenBank/DDBJ databases">
        <title>Genome sequence and assembly of Parabukholderia sp. RG36.</title>
        <authorList>
            <person name="Chhetri G."/>
        </authorList>
    </citation>
    <scope>NUCLEOTIDE SEQUENCE</scope>
    <source>
        <strain evidence="6">RG36</strain>
    </source>
</reference>
<dbReference type="SUPFAM" id="SSF52738">
    <property type="entry name" value="Methylesterase CheB, C-terminal domain"/>
    <property type="match status" value="1"/>
</dbReference>
<dbReference type="CDD" id="cd16433">
    <property type="entry name" value="CheB"/>
    <property type="match status" value="1"/>
</dbReference>
<accession>A0A9X1RRP5</accession>
<dbReference type="EC" id="3.1.1.61" evidence="2"/>
<organism evidence="6 7">
    <name type="scientific">Paraburkholderia tagetis</name>
    <dbReference type="NCBI Taxonomy" id="2913261"/>
    <lineage>
        <taxon>Bacteria</taxon>
        <taxon>Pseudomonadati</taxon>
        <taxon>Pseudomonadota</taxon>
        <taxon>Betaproteobacteria</taxon>
        <taxon>Burkholderiales</taxon>
        <taxon>Burkholderiaceae</taxon>
        <taxon>Paraburkholderia</taxon>
    </lineage>
</organism>
<dbReference type="GO" id="GO:0008984">
    <property type="term" value="F:protein-glutamate methylesterase activity"/>
    <property type="evidence" value="ECO:0007669"/>
    <property type="project" value="UniProtKB-EC"/>
</dbReference>
<keyword evidence="1 4" id="KW-0378">Hydrolase</keyword>
<protein>
    <recommendedName>
        <fullName evidence="2">protein-glutamate methylesterase</fullName>
        <ecNumber evidence="2">3.1.1.61</ecNumber>
    </recommendedName>
</protein>
<gene>
    <name evidence="6" type="ORF">L5014_22260</name>
</gene>
<dbReference type="GO" id="GO:0005737">
    <property type="term" value="C:cytoplasm"/>
    <property type="evidence" value="ECO:0007669"/>
    <property type="project" value="InterPro"/>
</dbReference>
<feature type="active site" evidence="4">
    <location>
        <position position="131"/>
    </location>
</feature>
<dbReference type="RefSeq" id="WP_238465905.1">
    <property type="nucleotide sequence ID" value="NZ_JAKLJA010000021.1"/>
</dbReference>
<evidence type="ECO:0000313" key="6">
    <source>
        <dbReference type="EMBL" id="MCG5076063.1"/>
    </source>
</evidence>
<dbReference type="Gene3D" id="3.40.50.180">
    <property type="entry name" value="Methylesterase CheB, C-terminal domain"/>
    <property type="match status" value="1"/>
</dbReference>
<evidence type="ECO:0000256" key="3">
    <source>
        <dbReference type="ARBA" id="ARBA00048267"/>
    </source>
</evidence>
<dbReference type="PANTHER" id="PTHR42872:SF6">
    <property type="entry name" value="PROTEIN-GLUTAMATE METHYLESTERASE_PROTEIN-GLUTAMINE GLUTAMINASE"/>
    <property type="match status" value="1"/>
</dbReference>
<evidence type="ECO:0000256" key="4">
    <source>
        <dbReference type="PROSITE-ProRule" id="PRU00050"/>
    </source>
</evidence>
<keyword evidence="4" id="KW-0145">Chemotaxis</keyword>
<dbReference type="InterPro" id="IPR000673">
    <property type="entry name" value="Sig_transdc_resp-reg_Me-estase"/>
</dbReference>
<keyword evidence="7" id="KW-1185">Reference proteome</keyword>
<comment type="catalytic activity">
    <reaction evidence="3">
        <text>[protein]-L-glutamate 5-O-methyl ester + H2O = L-glutamyl-[protein] + methanol + H(+)</text>
        <dbReference type="Rhea" id="RHEA:23236"/>
        <dbReference type="Rhea" id="RHEA-COMP:10208"/>
        <dbReference type="Rhea" id="RHEA-COMP:10311"/>
        <dbReference type="ChEBI" id="CHEBI:15377"/>
        <dbReference type="ChEBI" id="CHEBI:15378"/>
        <dbReference type="ChEBI" id="CHEBI:17790"/>
        <dbReference type="ChEBI" id="CHEBI:29973"/>
        <dbReference type="ChEBI" id="CHEBI:82795"/>
        <dbReference type="EC" id="3.1.1.61"/>
    </reaction>
</comment>
<comment type="caution">
    <text evidence="6">The sequence shown here is derived from an EMBL/GenBank/DDBJ whole genome shotgun (WGS) entry which is preliminary data.</text>
</comment>
<evidence type="ECO:0000256" key="2">
    <source>
        <dbReference type="ARBA" id="ARBA00039140"/>
    </source>
</evidence>
<dbReference type="GO" id="GO:0000156">
    <property type="term" value="F:phosphorelay response regulator activity"/>
    <property type="evidence" value="ECO:0007669"/>
    <property type="project" value="InterPro"/>
</dbReference>
<sequence>MNRRDILVIGGSRGAFNVLRLLAMTLPVELPAAVCIVLHVGRHDSVLPTLMSRWGRLPASHPANGEMFAKGRIYIAPPDRHLLLSPQCRLLLDDGAAENFTRPAVDPLFRSAAHHYGARVVGVVLSGDLDDGAAGLAAIRAHGGYGIVQEPADCETASMPRAALAAAGADAIVGAEQLTQQIIAALDGAPRKEPIPMNTPILDLEARVAQRAVVQPEELDQIGERSPLTCPDCGGTLWRIRDDHPLRYRCHTGHAFSALSLAEGHEKVEENAIWTAIRALNERIIFARERQLWAQRVGDKKQMDIEQARIDEGTTLAQTLGELLKSAAP</sequence>
<feature type="active site" evidence="4">
    <location>
        <position position="12"/>
    </location>
</feature>
<dbReference type="PIRSF" id="PIRSF036461">
    <property type="entry name" value="Chmtx_methlestr"/>
    <property type="match status" value="1"/>
</dbReference>
<dbReference type="InterPro" id="IPR035909">
    <property type="entry name" value="CheB_C"/>
</dbReference>
<dbReference type="Pfam" id="PF01339">
    <property type="entry name" value="CheB_methylest"/>
    <property type="match status" value="1"/>
</dbReference>
<dbReference type="EMBL" id="JAKLJA010000021">
    <property type="protein sequence ID" value="MCG5076063.1"/>
    <property type="molecule type" value="Genomic_DNA"/>
</dbReference>
<evidence type="ECO:0000313" key="7">
    <source>
        <dbReference type="Proteomes" id="UP001139308"/>
    </source>
</evidence>
<dbReference type="Proteomes" id="UP001139308">
    <property type="component" value="Unassembled WGS sequence"/>
</dbReference>
<evidence type="ECO:0000259" key="5">
    <source>
        <dbReference type="PROSITE" id="PS50122"/>
    </source>
</evidence>
<dbReference type="GO" id="GO:0006935">
    <property type="term" value="P:chemotaxis"/>
    <property type="evidence" value="ECO:0007669"/>
    <property type="project" value="UniProtKB-UniRule"/>
</dbReference>
<dbReference type="InterPro" id="IPR011247">
    <property type="entry name" value="Chemotax_prot-Glu_Me-esterase"/>
</dbReference>
<evidence type="ECO:0000256" key="1">
    <source>
        <dbReference type="ARBA" id="ARBA00022801"/>
    </source>
</evidence>
<dbReference type="PANTHER" id="PTHR42872">
    <property type="entry name" value="PROTEIN-GLUTAMATE METHYLESTERASE/PROTEIN-GLUTAMINE GLUTAMINASE"/>
    <property type="match status" value="1"/>
</dbReference>
<dbReference type="PROSITE" id="PS50122">
    <property type="entry name" value="CHEB"/>
    <property type="match status" value="1"/>
</dbReference>
<proteinExistence type="predicted"/>
<feature type="active site" evidence="4">
    <location>
        <position position="39"/>
    </location>
</feature>
<feature type="domain" description="CheB-type methylesterase" evidence="5">
    <location>
        <begin position="1"/>
        <end position="189"/>
    </location>
</feature>
<name>A0A9X1RRP5_9BURK</name>